<dbReference type="InterPro" id="IPR000182">
    <property type="entry name" value="GNAT_dom"/>
</dbReference>
<dbReference type="Proteomes" id="UP000070456">
    <property type="component" value="Unassembled WGS sequence"/>
</dbReference>
<gene>
    <name evidence="2" type="primary">speG_1</name>
    <name evidence="2" type="ORF">AN619_09730</name>
</gene>
<sequence>MYFKKMVGKKCYLSPIRVDDFEKYTQWVNDMEVAAGMIFSASLITPAEEKEILERLSKTEFNFAIVDLAKDELIGNIGFVKIDYVNRVAELGLLIGNKEYWGKGYGVEAIQLLLDFGFNILNMHNIYLKVYAYNTPAIRCYQKAGLKEAGRLREAKQIAGAKYDEIYMDILAHEYKSIYIKDLVEKKKQKA</sequence>
<dbReference type="PANTHER" id="PTHR43415">
    <property type="entry name" value="SPERMIDINE N(1)-ACETYLTRANSFERASE"/>
    <property type="match status" value="1"/>
</dbReference>
<dbReference type="EC" id="2.3.1.57" evidence="2"/>
<dbReference type="EMBL" id="LOEE01000027">
    <property type="protein sequence ID" value="KXG76442.1"/>
    <property type="molecule type" value="Genomic_DNA"/>
</dbReference>
<keyword evidence="2" id="KW-0808">Transferase</keyword>
<dbReference type="Pfam" id="PF13302">
    <property type="entry name" value="Acetyltransf_3"/>
    <property type="match status" value="1"/>
</dbReference>
<dbReference type="SUPFAM" id="SSF55729">
    <property type="entry name" value="Acyl-CoA N-acyltransferases (Nat)"/>
    <property type="match status" value="1"/>
</dbReference>
<organism evidence="2 3">
    <name type="scientific">Thermotalea metallivorans</name>
    <dbReference type="NCBI Taxonomy" id="520762"/>
    <lineage>
        <taxon>Bacteria</taxon>
        <taxon>Bacillati</taxon>
        <taxon>Bacillota</taxon>
        <taxon>Clostridia</taxon>
        <taxon>Peptostreptococcales</taxon>
        <taxon>Thermotaleaceae</taxon>
        <taxon>Thermotalea</taxon>
    </lineage>
</organism>
<proteinExistence type="predicted"/>
<evidence type="ECO:0000259" key="1">
    <source>
        <dbReference type="PROSITE" id="PS51186"/>
    </source>
</evidence>
<evidence type="ECO:0000313" key="3">
    <source>
        <dbReference type="Proteomes" id="UP000070456"/>
    </source>
</evidence>
<protein>
    <submittedName>
        <fullName evidence="2">Spermidine N(1)-acetyltransferase</fullName>
        <ecNumber evidence="2">2.3.1.57</ecNumber>
    </submittedName>
</protein>
<dbReference type="PROSITE" id="PS51186">
    <property type="entry name" value="GNAT"/>
    <property type="match status" value="1"/>
</dbReference>
<dbReference type="InterPro" id="IPR016181">
    <property type="entry name" value="Acyl_CoA_acyltransferase"/>
</dbReference>
<feature type="domain" description="N-acetyltransferase" evidence="1">
    <location>
        <begin position="11"/>
        <end position="169"/>
    </location>
</feature>
<dbReference type="AlphaFoldDB" id="A0A140L7B7"/>
<dbReference type="OrthoDB" id="9795206at2"/>
<dbReference type="PANTHER" id="PTHR43415:SF3">
    <property type="entry name" value="GNAT-FAMILY ACETYLTRANSFERASE"/>
    <property type="match status" value="1"/>
</dbReference>
<reference evidence="2 3" key="1">
    <citation type="submission" date="2015-12" db="EMBL/GenBank/DDBJ databases">
        <title>Draft genome sequence of the thermoanaerobe Thermotalea metallivorans, an isolate from the runoff channel of the Great Artesian Basin, Australia.</title>
        <authorList>
            <person name="Patel B.K."/>
        </authorList>
    </citation>
    <scope>NUCLEOTIDE SEQUENCE [LARGE SCALE GENOMIC DNA]</scope>
    <source>
        <strain evidence="2 3">B2-1</strain>
    </source>
</reference>
<keyword evidence="3" id="KW-1185">Reference proteome</keyword>
<evidence type="ECO:0000313" key="2">
    <source>
        <dbReference type="EMBL" id="KXG76442.1"/>
    </source>
</evidence>
<accession>A0A140L7B7</accession>
<dbReference type="Gene3D" id="3.40.630.30">
    <property type="match status" value="1"/>
</dbReference>
<name>A0A140L7B7_9FIRM</name>
<comment type="caution">
    <text evidence="2">The sequence shown here is derived from an EMBL/GenBank/DDBJ whole genome shotgun (WGS) entry which is preliminary data.</text>
</comment>
<dbReference type="GO" id="GO:0004145">
    <property type="term" value="F:diamine N-acetyltransferase activity"/>
    <property type="evidence" value="ECO:0007669"/>
    <property type="project" value="UniProtKB-EC"/>
</dbReference>
<dbReference type="STRING" id="520762.AN619_09730"/>
<dbReference type="RefSeq" id="WP_068555462.1">
    <property type="nucleotide sequence ID" value="NZ_LOEE01000027.1"/>
</dbReference>
<keyword evidence="2" id="KW-0012">Acyltransferase</keyword>